<dbReference type="Pfam" id="PF05119">
    <property type="entry name" value="Terminase_4"/>
    <property type="match status" value="1"/>
</dbReference>
<dbReference type="EMBL" id="JBBMFT010000001">
    <property type="protein sequence ID" value="MEQ2454949.1"/>
    <property type="molecule type" value="Genomic_DNA"/>
</dbReference>
<evidence type="ECO:0000313" key="2">
    <source>
        <dbReference type="EMBL" id="MEQ2454949.1"/>
    </source>
</evidence>
<organism evidence="2 3">
    <name type="scientific">Flavonifractor hominis</name>
    <dbReference type="NCBI Taxonomy" id="3133178"/>
    <lineage>
        <taxon>Bacteria</taxon>
        <taxon>Bacillati</taxon>
        <taxon>Bacillota</taxon>
        <taxon>Clostridia</taxon>
        <taxon>Eubacteriales</taxon>
        <taxon>Oscillospiraceae</taxon>
        <taxon>Flavonifractor</taxon>
    </lineage>
</organism>
<evidence type="ECO:0000313" key="3">
    <source>
        <dbReference type="Proteomes" id="UP001440599"/>
    </source>
</evidence>
<keyword evidence="3" id="KW-1185">Reference proteome</keyword>
<dbReference type="InterPro" id="IPR006448">
    <property type="entry name" value="Phage_term_ssu_P27"/>
</dbReference>
<name>A0ABV1EK30_9FIRM</name>
<feature type="region of interest" description="Disordered" evidence="1">
    <location>
        <begin position="1"/>
        <end position="41"/>
    </location>
</feature>
<dbReference type="RefSeq" id="WP_349138625.1">
    <property type="nucleotide sequence ID" value="NZ_JBBMFT010000001.1"/>
</dbReference>
<gene>
    <name evidence="2" type="ORF">WMO45_00285</name>
</gene>
<dbReference type="Proteomes" id="UP001440599">
    <property type="component" value="Unassembled WGS sequence"/>
</dbReference>
<protein>
    <submittedName>
        <fullName evidence="2">Phage terminase small subunit P27 family</fullName>
    </submittedName>
</protein>
<comment type="caution">
    <text evidence="2">The sequence shown here is derived from an EMBL/GenBank/DDBJ whole genome shotgun (WGS) entry which is preliminary data.</text>
</comment>
<sequence length="161" mass="18107">MPGPRQKLSVLEGNGRKHLSKSEKAQRAAREVDLPKPKTMRLPKWLPEEHRKEFRALAKELLAADMGAAQLDRDTLGRYVVAQAQYAQACKMAGEALAAENSVLAEKWTKIQDTCFKQARACANDLGMTITSRCRLVLPEGARPKEKNPFEQMMEERMARA</sequence>
<reference evidence="2 3" key="1">
    <citation type="submission" date="2024-03" db="EMBL/GenBank/DDBJ databases">
        <title>Human intestinal bacterial collection.</title>
        <authorList>
            <person name="Pauvert C."/>
            <person name="Hitch T.C.A."/>
            <person name="Clavel T."/>
        </authorList>
    </citation>
    <scope>NUCLEOTIDE SEQUENCE [LARGE SCALE GENOMIC DNA]</scope>
    <source>
        <strain evidence="2 3">CLA-AP-H34</strain>
    </source>
</reference>
<evidence type="ECO:0000256" key="1">
    <source>
        <dbReference type="SAM" id="MobiDB-lite"/>
    </source>
</evidence>
<feature type="compositionally biased region" description="Basic and acidic residues" evidence="1">
    <location>
        <begin position="20"/>
        <end position="36"/>
    </location>
</feature>
<proteinExistence type="predicted"/>
<dbReference type="NCBIfam" id="TIGR01558">
    <property type="entry name" value="sm_term_P27"/>
    <property type="match status" value="1"/>
</dbReference>
<accession>A0ABV1EK30</accession>